<evidence type="ECO:0000256" key="5">
    <source>
        <dbReference type="SAM" id="MobiDB-lite"/>
    </source>
</evidence>
<gene>
    <name evidence="7" type="ORF">TCAL_05423</name>
</gene>
<dbReference type="PANTHER" id="PTHR45831:SF2">
    <property type="entry name" value="LD24721P"/>
    <property type="match status" value="1"/>
</dbReference>
<dbReference type="AlphaFoldDB" id="A0A553NX99"/>
<dbReference type="Pfam" id="PF13414">
    <property type="entry name" value="TPR_11"/>
    <property type="match status" value="1"/>
</dbReference>
<feature type="compositionally biased region" description="Basic and acidic residues" evidence="5">
    <location>
        <begin position="71"/>
        <end position="93"/>
    </location>
</feature>
<evidence type="ECO:0000256" key="4">
    <source>
        <dbReference type="PROSITE-ProRule" id="PRU00339"/>
    </source>
</evidence>
<dbReference type="GO" id="GO:0060090">
    <property type="term" value="F:molecular adaptor activity"/>
    <property type="evidence" value="ECO:0007669"/>
    <property type="project" value="TreeGrafter"/>
</dbReference>
<dbReference type="STRING" id="6832.A0A553NX99"/>
<feature type="repeat" description="TPR" evidence="4">
    <location>
        <begin position="86"/>
        <end position="119"/>
    </location>
</feature>
<feature type="repeat" description="TPR" evidence="4">
    <location>
        <begin position="120"/>
        <end position="153"/>
    </location>
</feature>
<dbReference type="InterPro" id="IPR047150">
    <property type="entry name" value="SGT"/>
</dbReference>
<dbReference type="Gene3D" id="1.20.5.420">
    <property type="entry name" value="Immunoglobulin FC, subunit C"/>
    <property type="match status" value="1"/>
</dbReference>
<dbReference type="SUPFAM" id="SSF48452">
    <property type="entry name" value="TPR-like"/>
    <property type="match status" value="1"/>
</dbReference>
<dbReference type="OMA" id="PHNAVYF"/>
<organism evidence="7 8">
    <name type="scientific">Tigriopus californicus</name>
    <name type="common">Marine copepod</name>
    <dbReference type="NCBI Taxonomy" id="6832"/>
    <lineage>
        <taxon>Eukaryota</taxon>
        <taxon>Metazoa</taxon>
        <taxon>Ecdysozoa</taxon>
        <taxon>Arthropoda</taxon>
        <taxon>Crustacea</taxon>
        <taxon>Multicrustacea</taxon>
        <taxon>Hexanauplia</taxon>
        <taxon>Copepoda</taxon>
        <taxon>Harpacticoida</taxon>
        <taxon>Harpacticidae</taxon>
        <taxon>Tigriopus</taxon>
    </lineage>
</organism>
<dbReference type="Pfam" id="PF00515">
    <property type="entry name" value="TPR_1"/>
    <property type="match status" value="1"/>
</dbReference>
<evidence type="ECO:0000313" key="8">
    <source>
        <dbReference type="Proteomes" id="UP000318571"/>
    </source>
</evidence>
<keyword evidence="3 4" id="KW-0802">TPR repeat</keyword>
<keyword evidence="2" id="KW-0677">Repeat</keyword>
<feature type="region of interest" description="Disordered" evidence="5">
    <location>
        <begin position="283"/>
        <end position="320"/>
    </location>
</feature>
<evidence type="ECO:0000313" key="7">
    <source>
        <dbReference type="EMBL" id="TRY70049.1"/>
    </source>
</evidence>
<name>A0A553NX99_TIGCA</name>
<dbReference type="SMART" id="SM00028">
    <property type="entry name" value="TPR"/>
    <property type="match status" value="3"/>
</dbReference>
<proteinExistence type="inferred from homology"/>
<evidence type="ECO:0000259" key="6">
    <source>
        <dbReference type="Pfam" id="PF16546"/>
    </source>
</evidence>
<comment type="caution">
    <text evidence="7">The sequence shown here is derived from an EMBL/GenBank/DDBJ whole genome shotgun (WGS) entry which is preliminary data.</text>
</comment>
<feature type="domain" description="SGTA homodimerisation" evidence="6">
    <location>
        <begin position="4"/>
        <end position="64"/>
    </location>
</feature>
<keyword evidence="8" id="KW-1185">Reference proteome</keyword>
<evidence type="ECO:0000256" key="2">
    <source>
        <dbReference type="ARBA" id="ARBA00022737"/>
    </source>
</evidence>
<evidence type="ECO:0000256" key="3">
    <source>
        <dbReference type="ARBA" id="ARBA00022803"/>
    </source>
</evidence>
<evidence type="ECO:0000256" key="1">
    <source>
        <dbReference type="ARBA" id="ARBA00008175"/>
    </source>
</evidence>
<dbReference type="PANTHER" id="PTHR45831">
    <property type="entry name" value="LD24721P"/>
    <property type="match status" value="1"/>
</dbReference>
<dbReference type="InterPro" id="IPR032374">
    <property type="entry name" value="SGTA_dimer"/>
</dbReference>
<accession>A0A553NX99</accession>
<dbReference type="EMBL" id="VCGU01000009">
    <property type="protein sequence ID" value="TRY70049.1"/>
    <property type="molecule type" value="Genomic_DNA"/>
</dbReference>
<feature type="repeat" description="TPR" evidence="4">
    <location>
        <begin position="154"/>
        <end position="187"/>
    </location>
</feature>
<dbReference type="GO" id="GO:0016020">
    <property type="term" value="C:membrane"/>
    <property type="evidence" value="ECO:0007669"/>
    <property type="project" value="TreeGrafter"/>
</dbReference>
<dbReference type="PROSITE" id="PS50293">
    <property type="entry name" value="TPR_REGION"/>
    <property type="match status" value="2"/>
</dbReference>
<dbReference type="InterPro" id="IPR011990">
    <property type="entry name" value="TPR-like_helical_dom_sf"/>
</dbReference>
<feature type="region of interest" description="Disordered" evidence="5">
    <location>
        <begin position="66"/>
        <end position="93"/>
    </location>
</feature>
<dbReference type="PROSITE" id="PS50005">
    <property type="entry name" value="TPR"/>
    <property type="match status" value="3"/>
</dbReference>
<dbReference type="Proteomes" id="UP000318571">
    <property type="component" value="Chromosome 9"/>
</dbReference>
<dbReference type="Gene3D" id="1.25.40.10">
    <property type="entry name" value="Tetratricopeptide repeat domain"/>
    <property type="match status" value="1"/>
</dbReference>
<comment type="similarity">
    <text evidence="1">Belongs to the SGT family.</text>
</comment>
<sequence>MTEKRRLIFAIVEFLNREMASEDEHSDDAKESLEVASQCLQTAFCLSTEDAHLQVSQKLEAIFAQATQGEPLRKKDSPPPEDREKAERLKSQGNDHMKKEEFEQAIELYTQAIDLDPNNQVFYCNRAAAHSKMNNHYAAVEDCKRAIDMDPNYSKAYGRMGLAYSSVEKHKEAVECFNKALTLEPENESYQSNLQLAREKLSTTGSPGPAQINLPMGGLDMGGFFNNPAMMNMATSLLSDPNMQNMMGQLMAGGGGMGGTGQAGGPPNSMEGLLMAGQRLAEQMQQSNPELVDNLRRQMQGGGNNNPGNPDENQPPPGTQ</sequence>
<dbReference type="GO" id="GO:0006620">
    <property type="term" value="P:post-translational protein targeting to endoplasmic reticulum membrane"/>
    <property type="evidence" value="ECO:0007669"/>
    <property type="project" value="TreeGrafter"/>
</dbReference>
<dbReference type="Pfam" id="PF16546">
    <property type="entry name" value="SGTA_dimer"/>
    <property type="match status" value="1"/>
</dbReference>
<dbReference type="OrthoDB" id="2335338at2759"/>
<protein>
    <recommendedName>
        <fullName evidence="6">SGTA homodimerisation domain-containing protein</fullName>
    </recommendedName>
</protein>
<reference evidence="7 8" key="1">
    <citation type="journal article" date="2018" name="Nat. Ecol. Evol.">
        <title>Genomic signatures of mitonuclear coevolution across populations of Tigriopus californicus.</title>
        <authorList>
            <person name="Barreto F.S."/>
            <person name="Watson E.T."/>
            <person name="Lima T.G."/>
            <person name="Willett C.S."/>
            <person name="Edmands S."/>
            <person name="Li W."/>
            <person name="Burton R.S."/>
        </authorList>
    </citation>
    <scope>NUCLEOTIDE SEQUENCE [LARGE SCALE GENOMIC DNA]</scope>
    <source>
        <strain evidence="7 8">San Diego</strain>
    </source>
</reference>
<dbReference type="InterPro" id="IPR019734">
    <property type="entry name" value="TPR_rpt"/>
</dbReference>
<dbReference type="GO" id="GO:0072380">
    <property type="term" value="C:TRC complex"/>
    <property type="evidence" value="ECO:0007669"/>
    <property type="project" value="TreeGrafter"/>
</dbReference>